<reference evidence="1 2" key="1">
    <citation type="submission" date="2019-07" db="EMBL/GenBank/DDBJ databases">
        <title>Genome sequencing of KACC 19320.</title>
        <authorList>
            <person name="Heo J."/>
            <person name="Kim S.-J."/>
            <person name="Kim J.-S."/>
            <person name="Hong S.-B."/>
            <person name="Kwon S.-W."/>
        </authorList>
    </citation>
    <scope>NUCLEOTIDE SEQUENCE [LARGE SCALE GENOMIC DNA]</scope>
    <source>
        <strain evidence="1 2">KACC 19320</strain>
    </source>
</reference>
<name>A0A514ZA33_9LACT</name>
<dbReference type="AlphaFoldDB" id="A0A514ZA33"/>
<gene>
    <name evidence="1" type="ORF">FLP15_10100</name>
</gene>
<dbReference type="KEGG" id="lack:FLP15_10100"/>
<dbReference type="EMBL" id="CP041356">
    <property type="protein sequence ID" value="QDK71446.1"/>
    <property type="molecule type" value="Genomic_DNA"/>
</dbReference>
<dbReference type="RefSeq" id="WP_142767012.1">
    <property type="nucleotide sequence ID" value="NZ_CP041356.1"/>
</dbReference>
<protein>
    <submittedName>
        <fullName evidence="1">Uncharacterized protein</fullName>
    </submittedName>
</protein>
<organism evidence="1 2">
    <name type="scientific">Lactococcus protaetiae</name>
    <dbReference type="NCBI Taxonomy" id="2592653"/>
    <lineage>
        <taxon>Bacteria</taxon>
        <taxon>Bacillati</taxon>
        <taxon>Bacillota</taxon>
        <taxon>Bacilli</taxon>
        <taxon>Lactobacillales</taxon>
        <taxon>Streptococcaceae</taxon>
        <taxon>Lactococcus</taxon>
    </lineage>
</organism>
<evidence type="ECO:0000313" key="1">
    <source>
        <dbReference type="EMBL" id="QDK71446.1"/>
    </source>
</evidence>
<evidence type="ECO:0000313" key="2">
    <source>
        <dbReference type="Proteomes" id="UP000315128"/>
    </source>
</evidence>
<keyword evidence="2" id="KW-1185">Reference proteome</keyword>
<accession>A0A514ZA33</accession>
<sequence length="59" mass="7196">MAEKNENIIKHQEYRMSWKELGGKNGTSLNSLEFEARLKFKKNLVFKSEDRYYVYFEEK</sequence>
<proteinExistence type="predicted"/>
<dbReference type="Proteomes" id="UP000315128">
    <property type="component" value="Chromosome"/>
</dbReference>